<accession>A0A168BG07</accession>
<name>A0A168BG07_CORDF</name>
<dbReference type="EMBL" id="AZHF01000010">
    <property type="protein sequence ID" value="OAA70067.1"/>
    <property type="molecule type" value="Genomic_DNA"/>
</dbReference>
<evidence type="ECO:0000313" key="1">
    <source>
        <dbReference type="EMBL" id="OAA70067.1"/>
    </source>
</evidence>
<organism evidence="1 2">
    <name type="scientific">Akanthomyces lecanii RCEF 1005</name>
    <dbReference type="NCBI Taxonomy" id="1081108"/>
    <lineage>
        <taxon>Eukaryota</taxon>
        <taxon>Fungi</taxon>
        <taxon>Dikarya</taxon>
        <taxon>Ascomycota</taxon>
        <taxon>Pezizomycotina</taxon>
        <taxon>Sordariomycetes</taxon>
        <taxon>Hypocreomycetidae</taxon>
        <taxon>Hypocreales</taxon>
        <taxon>Cordycipitaceae</taxon>
        <taxon>Akanthomyces</taxon>
        <taxon>Cordyceps confragosa</taxon>
    </lineage>
</organism>
<dbReference type="OrthoDB" id="5153371at2759"/>
<dbReference type="AlphaFoldDB" id="A0A168BG07"/>
<dbReference type="SUPFAM" id="SSF52777">
    <property type="entry name" value="CoA-dependent acyltransferases"/>
    <property type="match status" value="1"/>
</dbReference>
<reference evidence="1 2" key="1">
    <citation type="journal article" date="2016" name="Genome Biol. Evol.">
        <title>Divergent and convergent evolution of fungal pathogenicity.</title>
        <authorList>
            <person name="Shang Y."/>
            <person name="Xiao G."/>
            <person name="Zheng P."/>
            <person name="Cen K."/>
            <person name="Zhan S."/>
            <person name="Wang C."/>
        </authorList>
    </citation>
    <scope>NUCLEOTIDE SEQUENCE [LARGE SCALE GENOMIC DNA]</scope>
    <source>
        <strain evidence="1 2">RCEF 1005</strain>
    </source>
</reference>
<dbReference type="Gene3D" id="3.30.559.30">
    <property type="entry name" value="Nonribosomal peptide synthetase, condensation domain"/>
    <property type="match status" value="1"/>
</dbReference>
<dbReference type="STRING" id="1081108.A0A168BG07"/>
<gene>
    <name evidence="1" type="ORF">LEL_09883</name>
</gene>
<keyword evidence="2" id="KW-1185">Reference proteome</keyword>
<protein>
    <submittedName>
        <fullName evidence="1">Uncharacterized protein</fullName>
    </submittedName>
</protein>
<comment type="caution">
    <text evidence="1">The sequence shown here is derived from an EMBL/GenBank/DDBJ whole genome shotgun (WGS) entry which is preliminary data.</text>
</comment>
<proteinExistence type="predicted"/>
<dbReference type="Proteomes" id="UP000076881">
    <property type="component" value="Unassembled WGS sequence"/>
</dbReference>
<sequence>MDEPPPDEFSSMEQVVFLPSADQTSAESQATSPKLPAPAASANEVRAYLRDLLITKHNLRNDFAESVSRSWKIGRGWTLRSSPVSAFTKHFGAELGPQLYWAVRHEKKAETWAKEAEAFRLWRASGRACDYQCKQHWFVSADGGTHAALESERQVSPPIIKFWTVNRDAWKTGSEGTIAMGLLLARRSQSSEATLSLSLTGCNNAVDGISQVIASMITMVPLRIPADPSATVTFLMLDVQARLRAMIPWEHTGWSNIADMNADCGSACAYASPMVVQAFQDDGATSAKPSVLTADDMRAVVMGAPPLTILSECRVQGRYGDYILPLRSRNLWRFFH</sequence>
<evidence type="ECO:0000313" key="2">
    <source>
        <dbReference type="Proteomes" id="UP000076881"/>
    </source>
</evidence>